<evidence type="ECO:0000313" key="3">
    <source>
        <dbReference type="Proteomes" id="UP000436911"/>
    </source>
</evidence>
<evidence type="ECO:0000259" key="1">
    <source>
        <dbReference type="Pfam" id="PF09860"/>
    </source>
</evidence>
<reference evidence="2 3" key="1">
    <citation type="submission" date="2018-08" db="EMBL/GenBank/DDBJ databases">
        <title>Genome sequencing of Agrobacterium vitis strain ICMP 10754.</title>
        <authorList>
            <person name="Visnovsky S.B."/>
            <person name="Pitman A.R."/>
        </authorList>
    </citation>
    <scope>NUCLEOTIDE SEQUENCE [LARGE SCALE GENOMIC DNA]</scope>
    <source>
        <strain evidence="2 3">ICMP 10754</strain>
    </source>
</reference>
<proteinExistence type="predicted"/>
<dbReference type="OrthoDB" id="6867569at2"/>
<evidence type="ECO:0000313" key="2">
    <source>
        <dbReference type="EMBL" id="KAA3532048.1"/>
    </source>
</evidence>
<dbReference type="RefSeq" id="WP_060719242.1">
    <property type="nucleotide sequence ID" value="NZ_CP055265.1"/>
</dbReference>
<dbReference type="InterPro" id="IPR018656">
    <property type="entry name" value="DUF2087"/>
</dbReference>
<dbReference type="GeneID" id="60681928"/>
<name>A0A368NZ07_AGRVI</name>
<feature type="domain" description="DUF2087" evidence="1">
    <location>
        <begin position="90"/>
        <end position="159"/>
    </location>
</feature>
<gene>
    <name evidence="2" type="ORF">DXT89_01395</name>
</gene>
<dbReference type="Proteomes" id="UP000436911">
    <property type="component" value="Unassembled WGS sequence"/>
</dbReference>
<dbReference type="Pfam" id="PF09860">
    <property type="entry name" value="DUF2087"/>
    <property type="match status" value="1"/>
</dbReference>
<accession>A0A368NZ07</accession>
<comment type="caution">
    <text evidence="2">The sequence shown here is derived from an EMBL/GenBank/DDBJ whole genome shotgun (WGS) entry which is preliminary data.</text>
</comment>
<dbReference type="EMBL" id="QUSG01000001">
    <property type="protein sequence ID" value="KAA3532048.1"/>
    <property type="molecule type" value="Genomic_DNA"/>
</dbReference>
<protein>
    <submittedName>
        <fullName evidence="2">DUF2087 domain-containing protein</fullName>
    </submittedName>
</protein>
<dbReference type="AlphaFoldDB" id="A0A368NZ07"/>
<organism evidence="2 3">
    <name type="scientific">Agrobacterium vitis</name>
    <name type="common">Rhizobium vitis</name>
    <dbReference type="NCBI Taxonomy" id="373"/>
    <lineage>
        <taxon>Bacteria</taxon>
        <taxon>Pseudomonadati</taxon>
        <taxon>Pseudomonadota</taxon>
        <taxon>Alphaproteobacteria</taxon>
        <taxon>Hyphomicrobiales</taxon>
        <taxon>Rhizobiaceae</taxon>
        <taxon>Rhizobium/Agrobacterium group</taxon>
        <taxon>Agrobacterium</taxon>
    </lineage>
</organism>
<sequence length="174" mass="19694">MSRLTYSYEIADVSDLARRLGRELQKHEGAPGHVELLNMLARASGHTNFQHWKASRAAQARLALPKAADPPVDYRLVEAVARCFDGKGALIRWPSKTSHQRLSLWKLWAVFPADRDMPEAAVNALLKSLNGFGDHVLLRREMVNNRLLSRTPDCRFYRRMESRPPPDALALIGL</sequence>